<dbReference type="Proteomes" id="UP000215127">
    <property type="component" value="Chromosome 11"/>
</dbReference>
<name>A0A1X7S7U4_ZYMT9</name>
<organism evidence="3 4">
    <name type="scientific">Zymoseptoria tritici (strain ST99CH_3D7)</name>
    <dbReference type="NCBI Taxonomy" id="1276538"/>
    <lineage>
        <taxon>Eukaryota</taxon>
        <taxon>Fungi</taxon>
        <taxon>Dikarya</taxon>
        <taxon>Ascomycota</taxon>
        <taxon>Pezizomycotina</taxon>
        <taxon>Dothideomycetes</taxon>
        <taxon>Dothideomycetidae</taxon>
        <taxon>Mycosphaerellales</taxon>
        <taxon>Mycosphaerellaceae</taxon>
        <taxon>Zymoseptoria</taxon>
    </lineage>
</organism>
<dbReference type="AlphaFoldDB" id="A0A1X7S7U4"/>
<dbReference type="PANTHER" id="PTHR28174">
    <property type="entry name" value="54S RIBOSOMAL PROTEIN L36, MITOCHONDRIAL"/>
    <property type="match status" value="1"/>
</dbReference>
<dbReference type="GO" id="GO:0003735">
    <property type="term" value="F:structural constituent of ribosome"/>
    <property type="evidence" value="ECO:0007669"/>
    <property type="project" value="InterPro"/>
</dbReference>
<proteinExistence type="predicted"/>
<keyword evidence="4" id="KW-1185">Reference proteome</keyword>
<reference evidence="3 4" key="1">
    <citation type="submission" date="2016-06" db="EMBL/GenBank/DDBJ databases">
        <authorList>
            <person name="Kjaerup R.B."/>
            <person name="Dalgaard T.S."/>
            <person name="Juul-Madsen H.R."/>
        </authorList>
    </citation>
    <scope>NUCLEOTIDE SEQUENCE [LARGE SCALE GENOMIC DNA]</scope>
</reference>
<sequence length="165" mass="18109">MLLKSGRPTLCTRCLQSFQQIRHASLIRRPKRPYTFTQLITLSDGSTFTHRTTSPQPVYRSAKDTKNSLLWNPSSAKLQNVEEDEAGRLRNFRKRFGRGFDAEAVEAEEGDEKAGGTSAVKEESLMDMITAMPKQQETKKGKAAAAAAAAPEPVAKSGKPKGGKK</sequence>
<feature type="domain" description="Ribosomal protein bL31m N-terminal" evidence="2">
    <location>
        <begin position="29"/>
        <end position="74"/>
    </location>
</feature>
<dbReference type="GO" id="GO:0032543">
    <property type="term" value="P:mitochondrial translation"/>
    <property type="evidence" value="ECO:0007669"/>
    <property type="project" value="InterPro"/>
</dbReference>
<protein>
    <recommendedName>
        <fullName evidence="2">Ribosomal protein bL31m N-terminal domain-containing protein</fullName>
    </recommendedName>
</protein>
<evidence type="ECO:0000313" key="3">
    <source>
        <dbReference type="EMBL" id="SMQ55481.1"/>
    </source>
</evidence>
<gene>
    <name evidence="3" type="ORF">ZT3D7_G10636</name>
</gene>
<dbReference type="PANTHER" id="PTHR28174:SF1">
    <property type="entry name" value="LARGE RIBOSOMAL SUBUNIT PROTEIN BL31M"/>
    <property type="match status" value="1"/>
</dbReference>
<evidence type="ECO:0000313" key="4">
    <source>
        <dbReference type="Proteomes" id="UP000215127"/>
    </source>
</evidence>
<dbReference type="GO" id="GO:0005762">
    <property type="term" value="C:mitochondrial large ribosomal subunit"/>
    <property type="evidence" value="ECO:0007669"/>
    <property type="project" value="InterPro"/>
</dbReference>
<accession>A0A1X7S7U4</accession>
<dbReference type="InterPro" id="IPR034600">
    <property type="entry name" value="Ribosomal_bL31m"/>
</dbReference>
<evidence type="ECO:0000256" key="1">
    <source>
        <dbReference type="SAM" id="MobiDB-lite"/>
    </source>
</evidence>
<feature type="region of interest" description="Disordered" evidence="1">
    <location>
        <begin position="103"/>
        <end position="165"/>
    </location>
</feature>
<dbReference type="STRING" id="1276538.A0A1X7S7U4"/>
<evidence type="ECO:0000259" key="2">
    <source>
        <dbReference type="Pfam" id="PF21492"/>
    </source>
</evidence>
<dbReference type="EMBL" id="LT853702">
    <property type="protein sequence ID" value="SMQ55481.1"/>
    <property type="molecule type" value="Genomic_DNA"/>
</dbReference>
<dbReference type="InterPro" id="IPR048874">
    <property type="entry name" value="Ribosomal_bL31m_N"/>
</dbReference>
<dbReference type="Pfam" id="PF21492">
    <property type="entry name" value="bL31_N"/>
    <property type="match status" value="1"/>
</dbReference>
<dbReference type="Gene3D" id="6.20.130.10">
    <property type="match status" value="1"/>
</dbReference>